<dbReference type="GO" id="GO:0016787">
    <property type="term" value="F:hydrolase activity"/>
    <property type="evidence" value="ECO:0007669"/>
    <property type="project" value="UniProtKB-KW"/>
</dbReference>
<evidence type="ECO:0000256" key="5">
    <source>
        <dbReference type="SAM" id="SignalP"/>
    </source>
</evidence>
<dbReference type="PANTHER" id="PTHR22935">
    <property type="entry name" value="PENICILLIN-BINDING PROTEIN"/>
    <property type="match status" value="1"/>
</dbReference>
<evidence type="ECO:0000259" key="6">
    <source>
        <dbReference type="Pfam" id="PF00144"/>
    </source>
</evidence>
<dbReference type="InterPro" id="IPR001466">
    <property type="entry name" value="Beta-lactam-related"/>
</dbReference>
<dbReference type="PROSITE" id="PS50293">
    <property type="entry name" value="TPR_REGION"/>
    <property type="match status" value="1"/>
</dbReference>
<dbReference type="Gene3D" id="3.40.710.10">
    <property type="entry name" value="DD-peptidase/beta-lactamase superfamily"/>
    <property type="match status" value="1"/>
</dbReference>
<keyword evidence="8" id="KW-1185">Reference proteome</keyword>
<proteinExistence type="inferred from homology"/>
<evidence type="ECO:0000256" key="4">
    <source>
        <dbReference type="PROSITE-ProRule" id="PRU00339"/>
    </source>
</evidence>
<dbReference type="Gene3D" id="1.25.40.10">
    <property type="entry name" value="Tetratricopeptide repeat domain"/>
    <property type="match status" value="1"/>
</dbReference>
<evidence type="ECO:0000256" key="1">
    <source>
        <dbReference type="ARBA" id="ARBA00022737"/>
    </source>
</evidence>
<dbReference type="Proteomes" id="UP000628669">
    <property type="component" value="Unassembled WGS sequence"/>
</dbReference>
<feature type="domain" description="Beta-lactamase-related" evidence="6">
    <location>
        <begin position="50"/>
        <end position="341"/>
    </location>
</feature>
<dbReference type="PROSITE" id="PS50005">
    <property type="entry name" value="TPR"/>
    <property type="match status" value="1"/>
</dbReference>
<dbReference type="InterPro" id="IPR013105">
    <property type="entry name" value="TPR_2"/>
</dbReference>
<evidence type="ECO:0000313" key="8">
    <source>
        <dbReference type="Proteomes" id="UP000628669"/>
    </source>
</evidence>
<dbReference type="InterPro" id="IPR012338">
    <property type="entry name" value="Beta-lactam/transpept-like"/>
</dbReference>
<dbReference type="SUPFAM" id="SSF48452">
    <property type="entry name" value="TPR-like"/>
    <property type="match status" value="1"/>
</dbReference>
<dbReference type="Pfam" id="PF00144">
    <property type="entry name" value="Beta-lactamase"/>
    <property type="match status" value="1"/>
</dbReference>
<keyword evidence="2 4" id="KW-0802">TPR repeat</keyword>
<sequence length="481" mass="54796">MKNHINLIFLFFATFSIFAQLPADSIRAIAKKAVADKRSKSIIIGIIDAEGRTVVREGIISDEHPVLPDENTIYEIGSITKVFTALALAEMSLKNQLNLTDPVSKFLTKGTKLPVKNGKEISLLNLATHRSTLPRFPYNVDPKDLDKPYADYTQKKMFEYLSNFQPDIDIDSKWRYSNTGYGLLGYVLTSVSKRRNYETLIKEEICQPLNMNHTVITMTDDMNKNKATGYTEYGKPTNSVVLSAIEAGGGIRSNLHDMFTFAAVNLGFIKSDLFPAMELTHIKQSKKENHLGYATLGWTFWDDEGQDIVFKDGGTPGFSSFIGIDKKNKRGVIILSNSGNGVTDIGLHILHPEYKMELYRYSWKLLDTLRSTVNIEGVDQAIQLYKKLKTSSTDAEFIFNENQLNYLGHELRRSKRLKDAVKIFELNESEYPKSTLVYESLGEVYKRSHEHKKAIEYFEKARELEPQNPHWSFIISRLKNE</sequence>
<keyword evidence="1" id="KW-0677">Repeat</keyword>
<gene>
    <name evidence="7" type="ORF">JHL15_10080</name>
</gene>
<evidence type="ECO:0000256" key="2">
    <source>
        <dbReference type="ARBA" id="ARBA00022803"/>
    </source>
</evidence>
<keyword evidence="5" id="KW-0732">Signal</keyword>
<feature type="chain" id="PRO_5045991330" evidence="5">
    <location>
        <begin position="20"/>
        <end position="481"/>
    </location>
</feature>
<feature type="signal peptide" evidence="5">
    <location>
        <begin position="1"/>
        <end position="19"/>
    </location>
</feature>
<dbReference type="Pfam" id="PF07719">
    <property type="entry name" value="TPR_2"/>
    <property type="match status" value="1"/>
</dbReference>
<comment type="similarity">
    <text evidence="3">Belongs to the beta-lactamase family.</text>
</comment>
<dbReference type="InterPro" id="IPR051478">
    <property type="entry name" value="Beta-lactamase-like_AB/R"/>
</dbReference>
<feature type="repeat" description="TPR" evidence="4">
    <location>
        <begin position="435"/>
        <end position="468"/>
    </location>
</feature>
<dbReference type="InterPro" id="IPR019734">
    <property type="entry name" value="TPR_rpt"/>
</dbReference>
<name>A0ABS1FUK6_9FLAO</name>
<reference evidence="8" key="1">
    <citation type="submission" date="2021-01" db="EMBL/GenBank/DDBJ databases">
        <title>Genome public.</title>
        <authorList>
            <person name="Liu C."/>
            <person name="Sun Q."/>
        </authorList>
    </citation>
    <scope>NUCLEOTIDE SEQUENCE [LARGE SCALE GENOMIC DNA]</scope>
    <source>
        <strain evidence="8">YIM B02567</strain>
    </source>
</reference>
<evidence type="ECO:0000313" key="7">
    <source>
        <dbReference type="EMBL" id="MBK1896100.1"/>
    </source>
</evidence>
<comment type="caution">
    <text evidence="7">The sequence shown here is derived from an EMBL/GenBank/DDBJ whole genome shotgun (WGS) entry which is preliminary data.</text>
</comment>
<evidence type="ECO:0000256" key="3">
    <source>
        <dbReference type="ARBA" id="ARBA00038473"/>
    </source>
</evidence>
<dbReference type="EMBL" id="JAENHK010000010">
    <property type="protein sequence ID" value="MBK1896100.1"/>
    <property type="molecule type" value="Genomic_DNA"/>
</dbReference>
<dbReference type="SUPFAM" id="SSF56601">
    <property type="entry name" value="beta-lactamase/transpeptidase-like"/>
    <property type="match status" value="1"/>
</dbReference>
<protein>
    <submittedName>
        <fullName evidence="7">Serine hydrolase</fullName>
    </submittedName>
</protein>
<keyword evidence="7" id="KW-0378">Hydrolase</keyword>
<organism evidence="7 8">
    <name type="scientific">Chryseobacterium paridis</name>
    <dbReference type="NCBI Taxonomy" id="2800328"/>
    <lineage>
        <taxon>Bacteria</taxon>
        <taxon>Pseudomonadati</taxon>
        <taxon>Bacteroidota</taxon>
        <taxon>Flavobacteriia</taxon>
        <taxon>Flavobacteriales</taxon>
        <taxon>Weeksellaceae</taxon>
        <taxon>Chryseobacterium group</taxon>
        <taxon>Chryseobacterium</taxon>
    </lineage>
</organism>
<dbReference type="InterPro" id="IPR011990">
    <property type="entry name" value="TPR-like_helical_dom_sf"/>
</dbReference>
<dbReference type="SMART" id="SM00028">
    <property type="entry name" value="TPR"/>
    <property type="match status" value="2"/>
</dbReference>
<dbReference type="PANTHER" id="PTHR22935:SF95">
    <property type="entry name" value="BETA-LACTAMASE-LIKE 1-RELATED"/>
    <property type="match status" value="1"/>
</dbReference>
<accession>A0ABS1FUK6</accession>
<dbReference type="RefSeq" id="WP_200245491.1">
    <property type="nucleotide sequence ID" value="NZ_JAENHK010000010.1"/>
</dbReference>